<proteinExistence type="predicted"/>
<organism evidence="1 2">
    <name type="scientific">Streptomyces marianii</name>
    <dbReference type="NCBI Taxonomy" id="1817406"/>
    <lineage>
        <taxon>Bacteria</taxon>
        <taxon>Bacillati</taxon>
        <taxon>Actinomycetota</taxon>
        <taxon>Actinomycetes</taxon>
        <taxon>Kitasatosporales</taxon>
        <taxon>Streptomycetaceae</taxon>
        <taxon>Streptomyces</taxon>
    </lineage>
</organism>
<keyword evidence="2" id="KW-1185">Reference proteome</keyword>
<dbReference type="EMBL" id="VAWE01000001">
    <property type="protein sequence ID" value="TLQ45909.1"/>
    <property type="molecule type" value="Genomic_DNA"/>
</dbReference>
<dbReference type="AlphaFoldDB" id="A0A5R9EAN0"/>
<reference evidence="1 2" key="1">
    <citation type="submission" date="2019-05" db="EMBL/GenBank/DDBJ databases">
        <title>Streptomyces marianii sp. nov., a novel marine actinomycete from southern coast of India.</title>
        <authorList>
            <person name="Iniyan A.M."/>
            <person name="Wink J."/>
            <person name="Ramprasad E."/>
            <person name="Ramana C.V."/>
            <person name="Bunk B."/>
            <person name="Sproer C."/>
            <person name="Joseph F.-J.R.S."/>
            <person name="Vincent S.G.P."/>
        </authorList>
    </citation>
    <scope>NUCLEOTIDE SEQUENCE [LARGE SCALE GENOMIC DNA]</scope>
    <source>
        <strain evidence="1 2">ICN19</strain>
    </source>
</reference>
<dbReference type="RefSeq" id="WP_134404599.1">
    <property type="nucleotide sequence ID" value="NZ_VAWE01000001.1"/>
</dbReference>
<accession>A0A5R9EAN0</accession>
<sequence>MPATLVVSHPAPLSAPLSRTEVAEGVPSPCMSCGASVSGWGWMKVDGLGVLVHDTEDRERCPVAVPFVWETGKPVSASVEAVAA</sequence>
<comment type="caution">
    <text evidence="1">The sequence shown here is derived from an EMBL/GenBank/DDBJ whole genome shotgun (WGS) entry which is preliminary data.</text>
</comment>
<evidence type="ECO:0000313" key="2">
    <source>
        <dbReference type="Proteomes" id="UP000305921"/>
    </source>
</evidence>
<protein>
    <submittedName>
        <fullName evidence="1">Uncharacterized protein</fullName>
    </submittedName>
</protein>
<dbReference type="Proteomes" id="UP000305921">
    <property type="component" value="Unassembled WGS sequence"/>
</dbReference>
<name>A0A5R9EAN0_9ACTN</name>
<evidence type="ECO:0000313" key="1">
    <source>
        <dbReference type="EMBL" id="TLQ45909.1"/>
    </source>
</evidence>
<gene>
    <name evidence="1" type="ORF">FEF34_25530</name>
</gene>
<dbReference type="OrthoDB" id="4295714at2"/>